<evidence type="ECO:0000256" key="9">
    <source>
        <dbReference type="HAMAP-Rule" id="MF_00104"/>
    </source>
</evidence>
<reference evidence="12 13" key="1">
    <citation type="submission" date="2024-01" db="EMBL/GenBank/DDBJ databases">
        <authorList>
            <person name="Kunselman E."/>
        </authorList>
    </citation>
    <scope>NUCLEOTIDE SEQUENCE [LARGE SCALE GENOMIC DNA]</scope>
    <source>
        <strain evidence="12">2 abalone samples</strain>
    </source>
</reference>
<dbReference type="SMART" id="SM00535">
    <property type="entry name" value="RIBOc"/>
    <property type="match status" value="1"/>
</dbReference>
<comment type="catalytic activity">
    <reaction evidence="1 9">
        <text>Endonucleolytic cleavage to 5'-phosphomonoester.</text>
        <dbReference type="EC" id="3.1.26.3"/>
    </reaction>
</comment>
<dbReference type="Pfam" id="PF14622">
    <property type="entry name" value="Ribonucleas_3_3"/>
    <property type="match status" value="1"/>
</dbReference>
<dbReference type="PROSITE" id="PS50137">
    <property type="entry name" value="DS_RBD"/>
    <property type="match status" value="1"/>
</dbReference>
<keyword evidence="9" id="KW-0699">rRNA-binding</keyword>
<dbReference type="GO" id="GO:0004525">
    <property type="term" value="F:ribonuclease III activity"/>
    <property type="evidence" value="ECO:0007669"/>
    <property type="project" value="UniProtKB-EC"/>
</dbReference>
<keyword evidence="6 9" id="KW-0255">Endonuclease</keyword>
<dbReference type="CDD" id="cd10845">
    <property type="entry name" value="DSRM_RNAse_III_family"/>
    <property type="match status" value="1"/>
</dbReference>
<dbReference type="RefSeq" id="WP_338363493.1">
    <property type="nucleotide sequence ID" value="NZ_CAWVOK010000006.1"/>
</dbReference>
<evidence type="ECO:0000256" key="5">
    <source>
        <dbReference type="ARBA" id="ARBA00022722"/>
    </source>
</evidence>
<evidence type="ECO:0000256" key="4">
    <source>
        <dbReference type="ARBA" id="ARBA00022664"/>
    </source>
</evidence>
<name>A0ABM9N798_9RICK</name>
<dbReference type="InterPro" id="IPR014720">
    <property type="entry name" value="dsRBD_dom"/>
</dbReference>
<evidence type="ECO:0000256" key="2">
    <source>
        <dbReference type="ARBA" id="ARBA00010183"/>
    </source>
</evidence>
<keyword evidence="9" id="KW-0479">Metal-binding</keyword>
<dbReference type="SUPFAM" id="SSF69065">
    <property type="entry name" value="RNase III domain-like"/>
    <property type="match status" value="1"/>
</dbReference>
<dbReference type="InterPro" id="IPR036389">
    <property type="entry name" value="RNase_III_sf"/>
</dbReference>
<dbReference type="PANTHER" id="PTHR11207:SF0">
    <property type="entry name" value="RIBONUCLEASE 3"/>
    <property type="match status" value="1"/>
</dbReference>
<keyword evidence="4 9" id="KW-0507">mRNA processing</keyword>
<organism evidence="12 13">
    <name type="scientific">Candidatus Xenohaliotis californiensis</name>
    <dbReference type="NCBI Taxonomy" id="84677"/>
    <lineage>
        <taxon>Bacteria</taxon>
        <taxon>Pseudomonadati</taxon>
        <taxon>Pseudomonadota</taxon>
        <taxon>Alphaproteobacteria</taxon>
        <taxon>Rickettsiales</taxon>
        <taxon>Anaplasmataceae</taxon>
        <taxon>Candidatus Xenohaliotis</taxon>
    </lineage>
</organism>
<keyword evidence="9" id="KW-0963">Cytoplasm</keyword>
<evidence type="ECO:0000313" key="13">
    <source>
        <dbReference type="Proteomes" id="UP001314181"/>
    </source>
</evidence>
<dbReference type="HAMAP" id="MF_00104">
    <property type="entry name" value="RNase_III"/>
    <property type="match status" value="1"/>
</dbReference>
<dbReference type="PROSITE" id="PS50142">
    <property type="entry name" value="RNASE_3_2"/>
    <property type="match status" value="1"/>
</dbReference>
<feature type="binding site" evidence="9">
    <location>
        <position position="47"/>
    </location>
    <ligand>
        <name>Mg(2+)</name>
        <dbReference type="ChEBI" id="CHEBI:18420"/>
    </ligand>
</feature>
<comment type="cofactor">
    <cofactor evidence="9">
        <name>Mg(2+)</name>
        <dbReference type="ChEBI" id="CHEBI:18420"/>
    </cofactor>
</comment>
<sequence>MNTKTSQYIYEILQYTFKDHKLLNHAMLHPSHAMYNVSAKFNYEKLELLGDAVLSLVITQQLLEKFPLENEGDLAKRKAYLVSGDTIAAIARQKKLGKIISMSPTEQENHGQNTTHNLENALEAIIGAIYIDGGLPKAENIVKKLWQPYIIKDAIPPQNPKSILQEIAQASKQDLTYAIIKTGPSHKPIFTARATLNISADGTASSKQKAEVKAAQNILSLINETITKYSKK</sequence>
<evidence type="ECO:0000313" key="12">
    <source>
        <dbReference type="EMBL" id="CAK8162451.1"/>
    </source>
</evidence>
<evidence type="ECO:0000256" key="1">
    <source>
        <dbReference type="ARBA" id="ARBA00000109"/>
    </source>
</evidence>
<dbReference type="SUPFAM" id="SSF54768">
    <property type="entry name" value="dsRNA-binding domain-like"/>
    <property type="match status" value="1"/>
</dbReference>
<keyword evidence="9" id="KW-0819">tRNA processing</keyword>
<accession>A0ABM9N798</accession>
<dbReference type="InterPro" id="IPR011907">
    <property type="entry name" value="RNase_III"/>
</dbReference>
<feature type="domain" description="RNase III" evidence="11">
    <location>
        <begin position="6"/>
        <end position="134"/>
    </location>
</feature>
<keyword evidence="5 9" id="KW-0540">Nuclease</keyword>
<evidence type="ECO:0000259" key="11">
    <source>
        <dbReference type="PROSITE" id="PS50142"/>
    </source>
</evidence>
<feature type="binding site" evidence="9">
    <location>
        <position position="123"/>
    </location>
    <ligand>
        <name>Mg(2+)</name>
        <dbReference type="ChEBI" id="CHEBI:18420"/>
    </ligand>
</feature>
<evidence type="ECO:0000259" key="10">
    <source>
        <dbReference type="PROSITE" id="PS50137"/>
    </source>
</evidence>
<protein>
    <recommendedName>
        <fullName evidence="9">Ribonuclease 3</fullName>
        <ecNumber evidence="9">3.1.26.3</ecNumber>
    </recommendedName>
    <alternativeName>
        <fullName evidence="9">Ribonuclease III</fullName>
        <shortName evidence="9">RNase III</shortName>
    </alternativeName>
</protein>
<evidence type="ECO:0000256" key="3">
    <source>
        <dbReference type="ARBA" id="ARBA00022552"/>
    </source>
</evidence>
<comment type="subunit">
    <text evidence="9">Homodimer.</text>
</comment>
<dbReference type="PANTHER" id="PTHR11207">
    <property type="entry name" value="RIBONUCLEASE III"/>
    <property type="match status" value="1"/>
</dbReference>
<feature type="domain" description="DRBM" evidence="10">
    <location>
        <begin position="159"/>
        <end position="224"/>
    </location>
</feature>
<dbReference type="NCBIfam" id="TIGR02191">
    <property type="entry name" value="RNaseIII"/>
    <property type="match status" value="1"/>
</dbReference>
<keyword evidence="3 9" id="KW-0698">rRNA processing</keyword>
<feature type="active site" evidence="9">
    <location>
        <position position="123"/>
    </location>
</feature>
<evidence type="ECO:0000256" key="6">
    <source>
        <dbReference type="ARBA" id="ARBA00022759"/>
    </source>
</evidence>
<proteinExistence type="inferred from homology"/>
<comment type="subcellular location">
    <subcellularLocation>
        <location evidence="9">Cytoplasm</location>
    </subcellularLocation>
</comment>
<dbReference type="Pfam" id="PF00035">
    <property type="entry name" value="dsrm"/>
    <property type="match status" value="1"/>
</dbReference>
<dbReference type="InterPro" id="IPR000999">
    <property type="entry name" value="RNase_III_dom"/>
</dbReference>
<feature type="active site" evidence="9">
    <location>
        <position position="51"/>
    </location>
</feature>
<comment type="function">
    <text evidence="9">Digests double-stranded RNA. Involved in the processing of primary rRNA transcript to yield the immediate precursors to the large and small rRNAs (23S and 16S). Processes some mRNAs, and tRNAs when they are encoded in the rRNA operon. Processes pre-crRNA and tracrRNA of type II CRISPR loci if present in the organism.</text>
</comment>
<dbReference type="CDD" id="cd00593">
    <property type="entry name" value="RIBOc"/>
    <property type="match status" value="1"/>
</dbReference>
<keyword evidence="7 9" id="KW-0378">Hydrolase</keyword>
<keyword evidence="9" id="KW-0460">Magnesium</keyword>
<feature type="binding site" evidence="9">
    <location>
        <position position="120"/>
    </location>
    <ligand>
        <name>Mg(2+)</name>
        <dbReference type="ChEBI" id="CHEBI:18420"/>
    </ligand>
</feature>
<dbReference type="EMBL" id="CAWVOK010000006">
    <property type="protein sequence ID" value="CAK8162451.1"/>
    <property type="molecule type" value="Genomic_DNA"/>
</dbReference>
<dbReference type="Gene3D" id="3.30.160.20">
    <property type="match status" value="1"/>
</dbReference>
<keyword evidence="8 9" id="KW-0694">RNA-binding</keyword>
<keyword evidence="13" id="KW-1185">Reference proteome</keyword>
<gene>
    <name evidence="9 12" type="primary">rnc</name>
    <name evidence="12" type="ORF">CAXC1_150045</name>
</gene>
<comment type="caution">
    <text evidence="12">The sequence shown here is derived from an EMBL/GenBank/DDBJ whole genome shotgun (WGS) entry which is preliminary data.</text>
</comment>
<dbReference type="EC" id="3.1.26.3" evidence="9"/>
<evidence type="ECO:0000256" key="8">
    <source>
        <dbReference type="ARBA" id="ARBA00022884"/>
    </source>
</evidence>
<dbReference type="Proteomes" id="UP001314181">
    <property type="component" value="Unassembled WGS sequence"/>
</dbReference>
<comment type="similarity">
    <text evidence="2">Belongs to the ribonuclease III family.</text>
</comment>
<dbReference type="Gene3D" id="1.10.1520.10">
    <property type="entry name" value="Ribonuclease III domain"/>
    <property type="match status" value="1"/>
</dbReference>
<dbReference type="SMART" id="SM00358">
    <property type="entry name" value="DSRM"/>
    <property type="match status" value="1"/>
</dbReference>
<evidence type="ECO:0000256" key="7">
    <source>
        <dbReference type="ARBA" id="ARBA00022801"/>
    </source>
</evidence>